<proteinExistence type="predicted"/>
<evidence type="ECO:0008006" key="3">
    <source>
        <dbReference type="Google" id="ProtNLM"/>
    </source>
</evidence>
<evidence type="ECO:0000313" key="1">
    <source>
        <dbReference type="EMBL" id="MDR7193392.1"/>
    </source>
</evidence>
<dbReference type="Proteomes" id="UP001256588">
    <property type="component" value="Unassembled WGS sequence"/>
</dbReference>
<organism evidence="1 2">
    <name type="scientific">Luteimonas terrae</name>
    <dbReference type="NCBI Taxonomy" id="1530191"/>
    <lineage>
        <taxon>Bacteria</taxon>
        <taxon>Pseudomonadati</taxon>
        <taxon>Pseudomonadota</taxon>
        <taxon>Gammaproteobacteria</taxon>
        <taxon>Lysobacterales</taxon>
        <taxon>Lysobacteraceae</taxon>
        <taxon>Luteimonas</taxon>
    </lineage>
</organism>
<name>A0ABU1XX98_9GAMM</name>
<keyword evidence="2" id="KW-1185">Reference proteome</keyword>
<evidence type="ECO:0000313" key="2">
    <source>
        <dbReference type="Proteomes" id="UP001256588"/>
    </source>
</evidence>
<dbReference type="RefSeq" id="WP_310235557.1">
    <property type="nucleotide sequence ID" value="NZ_JAVDWO010000007.1"/>
</dbReference>
<dbReference type="EMBL" id="JAVDWO010000007">
    <property type="protein sequence ID" value="MDR7193392.1"/>
    <property type="molecule type" value="Genomic_DNA"/>
</dbReference>
<sequence length="233" mass="24829">MSGATDAGGPTSLKAYVVEDDSGDGNICLRFADRNVEARREGANEMDAEFGDVSCRRAPWADSYAPGPVPLQLCIEIGGWWQTCACGCERKIDSDVGQTHYEDDGDDGALNPMAPIYVGRRVYWNHTCKDGDERRTREVAEAKARDQSAAESAVLAKFPFATDIVAFRGYNCDNPGAGATGRSDVLHARFNFPGAAYGATWVIGSPTIGIPPVSADAWKAATDTLAARDGGEA</sequence>
<gene>
    <name evidence="1" type="ORF">J2W68_002126</name>
</gene>
<reference evidence="1 2" key="1">
    <citation type="submission" date="2023-07" db="EMBL/GenBank/DDBJ databases">
        <title>Sorghum-associated microbial communities from plants grown in Nebraska, USA.</title>
        <authorList>
            <person name="Schachtman D."/>
        </authorList>
    </citation>
    <scope>NUCLEOTIDE SEQUENCE [LARGE SCALE GENOMIC DNA]</scope>
    <source>
        <strain evidence="1 2">4099</strain>
    </source>
</reference>
<comment type="caution">
    <text evidence="1">The sequence shown here is derived from an EMBL/GenBank/DDBJ whole genome shotgun (WGS) entry which is preliminary data.</text>
</comment>
<accession>A0ABU1XX98</accession>
<protein>
    <recommendedName>
        <fullName evidence="3">DUF3304 domain-containing protein</fullName>
    </recommendedName>
</protein>